<evidence type="ECO:0000256" key="4">
    <source>
        <dbReference type="ARBA" id="ARBA00023136"/>
    </source>
</evidence>
<proteinExistence type="predicted"/>
<keyword evidence="8" id="KW-1185">Reference proteome</keyword>
<accession>A0A8H8R1K1</accession>
<evidence type="ECO:0000256" key="3">
    <source>
        <dbReference type="ARBA" id="ARBA00022989"/>
    </source>
</evidence>
<evidence type="ECO:0000313" key="7">
    <source>
        <dbReference type="EMBL" id="TVY26818.1"/>
    </source>
</evidence>
<dbReference type="EMBL" id="QGMH01000061">
    <property type="protein sequence ID" value="TVY26818.1"/>
    <property type="molecule type" value="Genomic_DNA"/>
</dbReference>
<dbReference type="PANTHER" id="PTHR23501">
    <property type="entry name" value="MAJOR FACILITATOR SUPERFAMILY"/>
    <property type="match status" value="1"/>
</dbReference>
<protein>
    <submittedName>
        <fullName evidence="7">Efflux pump</fullName>
    </submittedName>
</protein>
<comment type="caution">
    <text evidence="7">The sequence shown here is derived from an EMBL/GenBank/DDBJ whole genome shotgun (WGS) entry which is preliminary data.</text>
</comment>
<feature type="transmembrane region" description="Helical" evidence="5">
    <location>
        <begin position="108"/>
        <end position="129"/>
    </location>
</feature>
<name>A0A8H8R1K1_9HELO</name>
<dbReference type="Proteomes" id="UP000431533">
    <property type="component" value="Unassembled WGS sequence"/>
</dbReference>
<feature type="transmembrane region" description="Helical" evidence="5">
    <location>
        <begin position="77"/>
        <end position="96"/>
    </location>
</feature>
<dbReference type="OrthoDB" id="440553at2759"/>
<evidence type="ECO:0000259" key="6">
    <source>
        <dbReference type="PROSITE" id="PS50850"/>
    </source>
</evidence>
<evidence type="ECO:0000256" key="1">
    <source>
        <dbReference type="ARBA" id="ARBA00004141"/>
    </source>
</evidence>
<feature type="transmembrane region" description="Helical" evidence="5">
    <location>
        <begin position="135"/>
        <end position="154"/>
    </location>
</feature>
<feature type="transmembrane region" description="Helical" evidence="5">
    <location>
        <begin position="238"/>
        <end position="258"/>
    </location>
</feature>
<feature type="transmembrane region" description="Helical" evidence="5">
    <location>
        <begin position="197"/>
        <end position="217"/>
    </location>
</feature>
<feature type="domain" description="Major facilitator superfamily (MFS) profile" evidence="6">
    <location>
        <begin position="42"/>
        <end position="538"/>
    </location>
</feature>
<evidence type="ECO:0000313" key="8">
    <source>
        <dbReference type="Proteomes" id="UP000431533"/>
    </source>
</evidence>
<keyword evidence="3 5" id="KW-1133">Transmembrane helix</keyword>
<dbReference type="Pfam" id="PF07690">
    <property type="entry name" value="MFS_1"/>
    <property type="match status" value="1"/>
</dbReference>
<organism evidence="7 8">
    <name type="scientific">Lachnellula hyalina</name>
    <dbReference type="NCBI Taxonomy" id="1316788"/>
    <lineage>
        <taxon>Eukaryota</taxon>
        <taxon>Fungi</taxon>
        <taxon>Dikarya</taxon>
        <taxon>Ascomycota</taxon>
        <taxon>Pezizomycotina</taxon>
        <taxon>Leotiomycetes</taxon>
        <taxon>Helotiales</taxon>
        <taxon>Lachnaceae</taxon>
        <taxon>Lachnellula</taxon>
    </lineage>
</organism>
<sequence length="580" mass="62559">METSKKTSQTNPVAIIELDPKEANLPEEQNPPVLPKWRLICLTVSVCFGLFLSLLDTTIVATALYTIGVDLDSLQKVTWVALSYTLSYLGCAVIFARIGDIFGRRNAYIAAFLIFFAFSLGCGFSQTLGQLIACRALQGIGGSGLYSLTFVILAEISPQDEKMGRTIGALAGFVVAIAGVLGPVLGGVITHYTTWRWVFWINPPIGIIPLIMFVIAWPNPHQMTPSLRRSWKQLDITGCILLIASTILIVFSFQQAGIRSSSSSTSWTEPIFLAPLLTGLLCLSLLFIWEVLVAKYWEDSIATMFPLRLMRRRVYMGYVLSTLIAGFPYFMVMFALPIRMQVVGHKTALMAGISLLPMLGTIAVGSMLGGAINGNRDYKFPTLVVGTIFMTIGCAALSTLRAEGGLQGGIYGFQVFVGLGFGVLISTVSMATSLECEIRDNSTLYSLHLPSPFLSPHPTTTNNPTPYTAVAQGIIAQVRILGGSLGIAASTSILGLSQRQHLSHLDAYADAFSADMKVAAIVAGAAVLATAVTYRRERVNVQARVRERVVEEGARRRALAEAEGVLKGEVLDGEVGNAVA</sequence>
<dbReference type="Gene3D" id="1.20.1250.20">
    <property type="entry name" value="MFS general substrate transporter like domains"/>
    <property type="match status" value="1"/>
</dbReference>
<feature type="transmembrane region" description="Helical" evidence="5">
    <location>
        <begin position="314"/>
        <end position="336"/>
    </location>
</feature>
<dbReference type="GO" id="GO:0005886">
    <property type="term" value="C:plasma membrane"/>
    <property type="evidence" value="ECO:0007669"/>
    <property type="project" value="TreeGrafter"/>
</dbReference>
<comment type="subcellular location">
    <subcellularLocation>
        <location evidence="1">Membrane</location>
        <topology evidence="1">Multi-pass membrane protein</topology>
    </subcellularLocation>
</comment>
<feature type="transmembrane region" description="Helical" evidence="5">
    <location>
        <begin position="39"/>
        <end position="65"/>
    </location>
</feature>
<feature type="transmembrane region" description="Helical" evidence="5">
    <location>
        <begin position="516"/>
        <end position="534"/>
    </location>
</feature>
<feature type="transmembrane region" description="Helical" evidence="5">
    <location>
        <begin position="270"/>
        <end position="293"/>
    </location>
</feature>
<evidence type="ECO:0000256" key="5">
    <source>
        <dbReference type="SAM" id="Phobius"/>
    </source>
</evidence>
<feature type="transmembrane region" description="Helical" evidence="5">
    <location>
        <begin position="166"/>
        <end position="185"/>
    </location>
</feature>
<keyword evidence="4 5" id="KW-0472">Membrane</keyword>
<dbReference type="InterPro" id="IPR020846">
    <property type="entry name" value="MFS_dom"/>
</dbReference>
<dbReference type="InterPro" id="IPR036259">
    <property type="entry name" value="MFS_trans_sf"/>
</dbReference>
<dbReference type="InterPro" id="IPR011701">
    <property type="entry name" value="MFS"/>
</dbReference>
<dbReference type="RefSeq" id="XP_031005606.1">
    <property type="nucleotide sequence ID" value="XM_031149774.1"/>
</dbReference>
<gene>
    <name evidence="7" type="primary">roqT_1</name>
    <name evidence="7" type="ORF">LHYA1_G004819</name>
</gene>
<dbReference type="AlphaFoldDB" id="A0A8H8R1K1"/>
<evidence type="ECO:0000256" key="2">
    <source>
        <dbReference type="ARBA" id="ARBA00022692"/>
    </source>
</evidence>
<dbReference type="GO" id="GO:0022857">
    <property type="term" value="F:transmembrane transporter activity"/>
    <property type="evidence" value="ECO:0007669"/>
    <property type="project" value="InterPro"/>
</dbReference>
<feature type="transmembrane region" description="Helical" evidence="5">
    <location>
        <begin position="478"/>
        <end position="496"/>
    </location>
</feature>
<feature type="transmembrane region" description="Helical" evidence="5">
    <location>
        <begin position="348"/>
        <end position="368"/>
    </location>
</feature>
<dbReference type="SUPFAM" id="SSF103473">
    <property type="entry name" value="MFS general substrate transporter"/>
    <property type="match status" value="1"/>
</dbReference>
<feature type="transmembrane region" description="Helical" evidence="5">
    <location>
        <begin position="380"/>
        <end position="398"/>
    </location>
</feature>
<feature type="transmembrane region" description="Helical" evidence="5">
    <location>
        <begin position="410"/>
        <end position="431"/>
    </location>
</feature>
<reference evidence="7 8" key="1">
    <citation type="submission" date="2018-05" db="EMBL/GenBank/DDBJ databases">
        <title>Genome sequencing and assembly of the regulated plant pathogen Lachnellula willkommii and related sister species for the development of diagnostic species identification markers.</title>
        <authorList>
            <person name="Giroux E."/>
            <person name="Bilodeau G."/>
        </authorList>
    </citation>
    <scope>NUCLEOTIDE SEQUENCE [LARGE SCALE GENOMIC DNA]</scope>
    <source>
        <strain evidence="7 8">CBS 185.66</strain>
    </source>
</reference>
<dbReference type="PANTHER" id="PTHR23501:SF43">
    <property type="entry name" value="MULTIDRUG TRANSPORTER, PUTATIVE (AFU_ORTHOLOGUE AFUA_6G03040)-RELATED"/>
    <property type="match status" value="1"/>
</dbReference>
<keyword evidence="2 5" id="KW-0812">Transmembrane</keyword>
<dbReference type="GeneID" id="41985017"/>
<dbReference type="PROSITE" id="PS50850">
    <property type="entry name" value="MFS"/>
    <property type="match status" value="1"/>
</dbReference>